<reference evidence="2 3" key="1">
    <citation type="submission" date="2017-06" db="EMBL/GenBank/DDBJ databases">
        <authorList>
            <person name="Kim H.J."/>
            <person name="Triplett B.A."/>
        </authorList>
    </citation>
    <scope>NUCLEOTIDE SEQUENCE [LARGE SCALE GENOMIC DNA]</scope>
    <source>
        <strain evidence="2 3">DSM 14713</strain>
    </source>
</reference>
<dbReference type="AlphaFoldDB" id="A0A250IG61"/>
<dbReference type="OrthoDB" id="5526424at2"/>
<dbReference type="KEGG" id="mbd:MEBOL_003596"/>
<evidence type="ECO:0000256" key="1">
    <source>
        <dbReference type="SAM" id="MobiDB-lite"/>
    </source>
</evidence>
<name>A0A250IG61_9BACT</name>
<accession>A0A250IG61</accession>
<evidence type="ECO:0000313" key="2">
    <source>
        <dbReference type="EMBL" id="ATB30141.1"/>
    </source>
</evidence>
<feature type="region of interest" description="Disordered" evidence="1">
    <location>
        <begin position="80"/>
        <end position="109"/>
    </location>
</feature>
<evidence type="ECO:0000313" key="3">
    <source>
        <dbReference type="Proteomes" id="UP000217289"/>
    </source>
</evidence>
<dbReference type="RefSeq" id="WP_095978624.1">
    <property type="nucleotide sequence ID" value="NZ_CP022163.1"/>
</dbReference>
<proteinExistence type="predicted"/>
<dbReference type="EMBL" id="CP022163">
    <property type="protein sequence ID" value="ATB30141.1"/>
    <property type="molecule type" value="Genomic_DNA"/>
</dbReference>
<feature type="region of interest" description="Disordered" evidence="1">
    <location>
        <begin position="1"/>
        <end position="41"/>
    </location>
</feature>
<dbReference type="Proteomes" id="UP000217289">
    <property type="component" value="Chromosome"/>
</dbReference>
<protein>
    <submittedName>
        <fullName evidence="2">Uncharacterized protein</fullName>
    </submittedName>
</protein>
<organism evidence="2 3">
    <name type="scientific">Melittangium boletus DSM 14713</name>
    <dbReference type="NCBI Taxonomy" id="1294270"/>
    <lineage>
        <taxon>Bacteria</taxon>
        <taxon>Pseudomonadati</taxon>
        <taxon>Myxococcota</taxon>
        <taxon>Myxococcia</taxon>
        <taxon>Myxococcales</taxon>
        <taxon>Cystobacterineae</taxon>
        <taxon>Archangiaceae</taxon>
        <taxon>Melittangium</taxon>
    </lineage>
</organism>
<gene>
    <name evidence="2" type="ORF">MEBOL_003596</name>
</gene>
<sequence>MADKRKAATGKPARGGQGVKKRRRGKAAVGRIARPREASEYRGIAMDEHSVQVREQIDAALSEALRLREDITQRIASGVYRETTGLFEPPSGESSQSAGVTRRSRASRK</sequence>
<keyword evidence="3" id="KW-1185">Reference proteome</keyword>